<protein>
    <recommendedName>
        <fullName evidence="4">TRAF3 interacting protein 3</fullName>
    </recommendedName>
</protein>
<evidence type="ECO:0000313" key="3">
    <source>
        <dbReference type="Proteomes" id="UP000261600"/>
    </source>
</evidence>
<proteinExistence type="predicted"/>
<dbReference type="InterPro" id="IPR051176">
    <property type="entry name" value="Cent_Immune-Sig_Mod"/>
</dbReference>
<keyword evidence="1" id="KW-0812">Transmembrane</keyword>
<keyword evidence="1" id="KW-1133">Transmembrane helix</keyword>
<reference evidence="2" key="2">
    <citation type="submission" date="2025-09" db="UniProtKB">
        <authorList>
            <consortium name="Ensembl"/>
        </authorList>
    </citation>
    <scope>IDENTIFICATION</scope>
</reference>
<dbReference type="PANTHER" id="PTHR15715">
    <property type="entry name" value="CENTROSOMAL PROTEIN OF 170 KDA"/>
    <property type="match status" value="1"/>
</dbReference>
<keyword evidence="3" id="KW-1185">Reference proteome</keyword>
<sequence length="220" mass="25652">TQARCSEDLLRNKIKALEAQLQVCLQKFPKDAVKKLVVQMEKQKLIYEEKALVALQKATQEKTEALSKAETLQQEALNTTKAEALRWQSECEELRLSSGQLREQLHLSNEKLQQLHSQVEFVQCEELQMELHTMEQECQSSLSRLSQCREELRQLSYRRRKVMCVFLLVLLAVAGVAMLWLWHPPFREQVEDLYSDIETRIEDYLMEMASPGHSGCFRPI</sequence>
<dbReference type="PANTHER" id="PTHR15715:SF21">
    <property type="entry name" value="TRAF3-INTERACTING JNK-ACTIVATING MODULATOR"/>
    <property type="match status" value="1"/>
</dbReference>
<accession>A0A3Q3R8N9</accession>
<evidence type="ECO:0000256" key="1">
    <source>
        <dbReference type="SAM" id="Phobius"/>
    </source>
</evidence>
<dbReference type="Ensembl" id="ENSMALT00000029560.1">
    <property type="protein sequence ID" value="ENSMALP00000029037.1"/>
    <property type="gene ID" value="ENSMALG00000020084.1"/>
</dbReference>
<dbReference type="STRING" id="43700.ENSMALP00000029037"/>
<organism evidence="2 3">
    <name type="scientific">Monopterus albus</name>
    <name type="common">Swamp eel</name>
    <dbReference type="NCBI Taxonomy" id="43700"/>
    <lineage>
        <taxon>Eukaryota</taxon>
        <taxon>Metazoa</taxon>
        <taxon>Chordata</taxon>
        <taxon>Craniata</taxon>
        <taxon>Vertebrata</taxon>
        <taxon>Euteleostomi</taxon>
        <taxon>Actinopterygii</taxon>
        <taxon>Neopterygii</taxon>
        <taxon>Teleostei</taxon>
        <taxon>Neoteleostei</taxon>
        <taxon>Acanthomorphata</taxon>
        <taxon>Anabantaria</taxon>
        <taxon>Synbranchiformes</taxon>
        <taxon>Synbranchidae</taxon>
        <taxon>Monopterus</taxon>
    </lineage>
</organism>
<keyword evidence="1" id="KW-0472">Membrane</keyword>
<feature type="transmembrane region" description="Helical" evidence="1">
    <location>
        <begin position="162"/>
        <end position="182"/>
    </location>
</feature>
<name>A0A3Q3R8N9_MONAL</name>
<dbReference type="AlphaFoldDB" id="A0A3Q3R8N9"/>
<evidence type="ECO:0000313" key="2">
    <source>
        <dbReference type="Ensembl" id="ENSMALP00000029037.1"/>
    </source>
</evidence>
<dbReference type="Proteomes" id="UP000261600">
    <property type="component" value="Unplaced"/>
</dbReference>
<evidence type="ECO:0008006" key="4">
    <source>
        <dbReference type="Google" id="ProtNLM"/>
    </source>
</evidence>
<reference evidence="2" key="1">
    <citation type="submission" date="2025-08" db="UniProtKB">
        <authorList>
            <consortium name="Ensembl"/>
        </authorList>
    </citation>
    <scope>IDENTIFICATION</scope>
</reference>